<keyword evidence="6" id="KW-0479">Metal-binding</keyword>
<dbReference type="GO" id="GO:0046872">
    <property type="term" value="F:metal ion binding"/>
    <property type="evidence" value="ECO:0007669"/>
    <property type="project" value="UniProtKB-KW"/>
</dbReference>
<sequence>MEAFELATSFLANMFAVVLIGLVLTETFPYVMTCLRARGRARTDQKNACIRRVLLDHLILFFLVAYAGGVTIYATLVPAFGVHYDVQWIHASVLFVLFALLSYWRPLRMRIAAGLFVVSAVLALELAQGAVAGLIIEMPQVVMIVAYNIGLFSFYFFAVMYSIAMRTKEYEHYVSTQKLFSWRRFIVVFTFVLVWGGAFFMFDTGSVSQESGREVQKAQDVTVRLKWLHSAQFAGLYMADVRNMYRNAGIRPVFIPLNTNSYPIDDVVNGKADFGIAGGLEIVRARAEGKPVVALAVFFQRDPLVAYTLASSSIVRYADLTKVRVGADVAPNGFSFARTEQLRRHGIDPETLDAVYAGPNQNEALLAGAIDVAFGYETSQADELRRKGYAVRILESDAPRAYGDLLFTSEATLASKPDIVAAFTRATLQGWEEALLHPDEAVDAVLAYDDGMNISMTPEEQRAFLEAQRTYLKPTDDFAIGAMDRAVWESMIRSLYHARLLENLIAPEDFMYAPSE</sequence>
<comment type="pathway">
    <text evidence="2">Cofactor biosynthesis; thiamine diphosphate biosynthesis.</text>
</comment>
<keyword evidence="12" id="KW-1133">Transmembrane helix</keyword>
<evidence type="ECO:0000256" key="1">
    <source>
        <dbReference type="ARBA" id="ARBA00003469"/>
    </source>
</evidence>
<feature type="domain" description="SsuA/THI5-like" evidence="13">
    <location>
        <begin position="231"/>
        <end position="441"/>
    </location>
</feature>
<keyword evidence="12" id="KW-0472">Membrane</keyword>
<dbReference type="SUPFAM" id="SSF53850">
    <property type="entry name" value="Periplasmic binding protein-like II"/>
    <property type="match status" value="1"/>
</dbReference>
<dbReference type="InterPro" id="IPR027939">
    <property type="entry name" value="NMT1/THI5"/>
</dbReference>
<accession>A0A1F6DDX2</accession>
<evidence type="ECO:0000256" key="3">
    <source>
        <dbReference type="ARBA" id="ARBA00009406"/>
    </source>
</evidence>
<keyword evidence="7" id="KW-0663">Pyridoxal phosphate</keyword>
<feature type="transmembrane region" description="Helical" evidence="12">
    <location>
        <begin position="185"/>
        <end position="202"/>
    </location>
</feature>
<evidence type="ECO:0000256" key="5">
    <source>
        <dbReference type="ARBA" id="ARBA00022679"/>
    </source>
</evidence>
<evidence type="ECO:0000256" key="7">
    <source>
        <dbReference type="ARBA" id="ARBA00022898"/>
    </source>
</evidence>
<feature type="transmembrane region" description="Helical" evidence="12">
    <location>
        <begin position="6"/>
        <end position="32"/>
    </location>
</feature>
<feature type="transmembrane region" description="Helical" evidence="12">
    <location>
        <begin position="53"/>
        <end position="74"/>
    </location>
</feature>
<evidence type="ECO:0000313" key="15">
    <source>
        <dbReference type="Proteomes" id="UP000178794"/>
    </source>
</evidence>
<comment type="caution">
    <text evidence="14">The sequence shown here is derived from an EMBL/GenBank/DDBJ whole genome shotgun (WGS) entry which is preliminary data.</text>
</comment>
<organism evidence="14 15">
    <name type="scientific">Candidatus Kaiserbacteria bacterium RIFCSPHIGHO2_02_FULL_50_50</name>
    <dbReference type="NCBI Taxonomy" id="1798492"/>
    <lineage>
        <taxon>Bacteria</taxon>
        <taxon>Candidatus Kaiseribacteriota</taxon>
    </lineage>
</organism>
<evidence type="ECO:0000256" key="8">
    <source>
        <dbReference type="ARBA" id="ARBA00022977"/>
    </source>
</evidence>
<comment type="catalytic activity">
    <reaction evidence="11">
        <text>N(6)-(pyridoxal phosphate)-L-lysyl-[4-amino-5-hydroxymethyl-2-methylpyrimidine phosphate synthase] + L-histidyl-[4-amino-5-hydroxymethyl-2-methylpyrimidine phosphate synthase] + 2 Fe(3+) + 4 H2O = L-lysyl-[4-amino-5-hydroxymethyl-2-methylpyrimidine phosphate synthase] + (2S)-2-amino-5-hydroxy-4-oxopentanoyl-[4-amino-5-hydroxymethyl-2-methylpyrimidine phosphate synthase] + 4-amino-2-methyl-5-(phosphooxymethyl)pyrimidine + 3-oxopropanoate + 2 Fe(2+) + 2 H(+)</text>
        <dbReference type="Rhea" id="RHEA:65756"/>
        <dbReference type="Rhea" id="RHEA-COMP:16892"/>
        <dbReference type="Rhea" id="RHEA-COMP:16893"/>
        <dbReference type="Rhea" id="RHEA-COMP:16894"/>
        <dbReference type="Rhea" id="RHEA-COMP:16895"/>
        <dbReference type="ChEBI" id="CHEBI:15377"/>
        <dbReference type="ChEBI" id="CHEBI:15378"/>
        <dbReference type="ChEBI" id="CHEBI:29033"/>
        <dbReference type="ChEBI" id="CHEBI:29034"/>
        <dbReference type="ChEBI" id="CHEBI:29969"/>
        <dbReference type="ChEBI" id="CHEBI:29979"/>
        <dbReference type="ChEBI" id="CHEBI:33190"/>
        <dbReference type="ChEBI" id="CHEBI:58354"/>
        <dbReference type="ChEBI" id="CHEBI:143915"/>
        <dbReference type="ChEBI" id="CHEBI:157692"/>
    </reaction>
    <physiologicalReaction direction="left-to-right" evidence="11">
        <dbReference type="Rhea" id="RHEA:65757"/>
    </physiologicalReaction>
</comment>
<feature type="transmembrane region" description="Helical" evidence="12">
    <location>
        <begin position="111"/>
        <end position="136"/>
    </location>
</feature>
<dbReference type="Proteomes" id="UP000178794">
    <property type="component" value="Unassembled WGS sequence"/>
</dbReference>
<dbReference type="STRING" id="1798492.A3C89_00300"/>
<evidence type="ECO:0000256" key="11">
    <source>
        <dbReference type="ARBA" id="ARBA00048179"/>
    </source>
</evidence>
<evidence type="ECO:0000256" key="9">
    <source>
        <dbReference type="ARBA" id="ARBA00023004"/>
    </source>
</evidence>
<evidence type="ECO:0000256" key="10">
    <source>
        <dbReference type="ARBA" id="ARBA00033171"/>
    </source>
</evidence>
<reference evidence="14 15" key="1">
    <citation type="journal article" date="2016" name="Nat. Commun.">
        <title>Thousands of microbial genomes shed light on interconnected biogeochemical processes in an aquifer system.</title>
        <authorList>
            <person name="Anantharaman K."/>
            <person name="Brown C.T."/>
            <person name="Hug L.A."/>
            <person name="Sharon I."/>
            <person name="Castelle C.J."/>
            <person name="Probst A.J."/>
            <person name="Thomas B.C."/>
            <person name="Singh A."/>
            <person name="Wilkins M.J."/>
            <person name="Karaoz U."/>
            <person name="Brodie E.L."/>
            <person name="Williams K.H."/>
            <person name="Hubbard S.S."/>
            <person name="Banfield J.F."/>
        </authorList>
    </citation>
    <scope>NUCLEOTIDE SEQUENCE [LARGE SCALE GENOMIC DNA]</scope>
</reference>
<gene>
    <name evidence="14" type="ORF">A3C89_00300</name>
</gene>
<protein>
    <recommendedName>
        <fullName evidence="10">Thiamine pyrimidine synthase</fullName>
    </recommendedName>
</protein>
<feature type="transmembrane region" description="Helical" evidence="12">
    <location>
        <begin position="142"/>
        <end position="164"/>
    </location>
</feature>
<dbReference type="GO" id="GO:0009228">
    <property type="term" value="P:thiamine biosynthetic process"/>
    <property type="evidence" value="ECO:0007669"/>
    <property type="project" value="UniProtKB-KW"/>
</dbReference>
<keyword evidence="12" id="KW-0812">Transmembrane</keyword>
<evidence type="ECO:0000256" key="6">
    <source>
        <dbReference type="ARBA" id="ARBA00022723"/>
    </source>
</evidence>
<dbReference type="GO" id="GO:0016740">
    <property type="term" value="F:transferase activity"/>
    <property type="evidence" value="ECO:0007669"/>
    <property type="project" value="UniProtKB-KW"/>
</dbReference>
<dbReference type="PANTHER" id="PTHR31528">
    <property type="entry name" value="4-AMINO-5-HYDROXYMETHYL-2-METHYLPYRIMIDINE PHOSPHATE SYNTHASE THI11-RELATED"/>
    <property type="match status" value="1"/>
</dbReference>
<dbReference type="InterPro" id="IPR015168">
    <property type="entry name" value="SsuA/THI5"/>
</dbReference>
<dbReference type="EMBL" id="MFLF01000013">
    <property type="protein sequence ID" value="OGG59643.1"/>
    <property type="molecule type" value="Genomic_DNA"/>
</dbReference>
<name>A0A1F6DDX2_9BACT</name>
<keyword evidence="9" id="KW-0408">Iron</keyword>
<keyword evidence="8" id="KW-0784">Thiamine biosynthesis</keyword>
<dbReference type="AlphaFoldDB" id="A0A1F6DDX2"/>
<dbReference type="Pfam" id="PF09084">
    <property type="entry name" value="NMT1"/>
    <property type="match status" value="1"/>
</dbReference>
<dbReference type="PANTHER" id="PTHR31528:SF1">
    <property type="entry name" value="4-AMINO-5-HYDROXYMETHYL-2-METHYLPYRIMIDINE PHOSPHATE SYNTHASE THI11-RELATED"/>
    <property type="match status" value="1"/>
</dbReference>
<evidence type="ECO:0000256" key="2">
    <source>
        <dbReference type="ARBA" id="ARBA00004948"/>
    </source>
</evidence>
<proteinExistence type="inferred from homology"/>
<evidence type="ECO:0000259" key="13">
    <source>
        <dbReference type="Pfam" id="PF09084"/>
    </source>
</evidence>
<feature type="transmembrane region" description="Helical" evidence="12">
    <location>
        <begin position="86"/>
        <end position="104"/>
    </location>
</feature>
<comment type="similarity">
    <text evidence="3">Belongs to the NMT1/THI5 family.</text>
</comment>
<evidence type="ECO:0000256" key="12">
    <source>
        <dbReference type="SAM" id="Phobius"/>
    </source>
</evidence>
<evidence type="ECO:0000256" key="4">
    <source>
        <dbReference type="ARBA" id="ARBA00011738"/>
    </source>
</evidence>
<dbReference type="Gene3D" id="3.40.190.10">
    <property type="entry name" value="Periplasmic binding protein-like II"/>
    <property type="match status" value="2"/>
</dbReference>
<keyword evidence="5" id="KW-0808">Transferase</keyword>
<comment type="function">
    <text evidence="1">Responsible for the formation of the pyrimidine heterocycle in the thiamine biosynthesis pathway. Catalyzes the formation of hydroxymethylpyrimidine phosphate (HMP-P) from histidine and pyridoxal phosphate (PLP). The protein uses PLP and the active site histidine to form HMP-P, generating an inactive enzyme. The enzyme can only undergo a single turnover, which suggests it is a suicide enzyme.</text>
</comment>
<evidence type="ECO:0000313" key="14">
    <source>
        <dbReference type="EMBL" id="OGG59643.1"/>
    </source>
</evidence>
<comment type="subunit">
    <text evidence="4">Homodimer.</text>
</comment>